<feature type="transmembrane region" description="Helical" evidence="1">
    <location>
        <begin position="54"/>
        <end position="75"/>
    </location>
</feature>
<dbReference type="EMBL" id="JAKZFC010000004">
    <property type="protein sequence ID" value="MCH7322732.1"/>
    <property type="molecule type" value="Genomic_DNA"/>
</dbReference>
<keyword evidence="1" id="KW-0812">Transmembrane</keyword>
<evidence type="ECO:0000313" key="2">
    <source>
        <dbReference type="EMBL" id="MCH7322732.1"/>
    </source>
</evidence>
<keyword evidence="3" id="KW-1185">Reference proteome</keyword>
<accession>A0ABS9UEG4</accession>
<evidence type="ECO:0008006" key="4">
    <source>
        <dbReference type="Google" id="ProtNLM"/>
    </source>
</evidence>
<organism evidence="2 3">
    <name type="scientific">Solibacillus palustris</name>
    <dbReference type="NCBI Taxonomy" id="2908203"/>
    <lineage>
        <taxon>Bacteria</taxon>
        <taxon>Bacillati</taxon>
        <taxon>Bacillota</taxon>
        <taxon>Bacilli</taxon>
        <taxon>Bacillales</taxon>
        <taxon>Caryophanaceae</taxon>
        <taxon>Solibacillus</taxon>
    </lineage>
</organism>
<gene>
    <name evidence="2" type="ORF">LZ480_12610</name>
</gene>
<feature type="transmembrane region" description="Helical" evidence="1">
    <location>
        <begin position="7"/>
        <end position="27"/>
    </location>
</feature>
<keyword evidence="1" id="KW-0472">Membrane</keyword>
<proteinExistence type="predicted"/>
<dbReference type="Proteomes" id="UP001316087">
    <property type="component" value="Unassembled WGS sequence"/>
</dbReference>
<dbReference type="RefSeq" id="WP_241369795.1">
    <property type="nucleotide sequence ID" value="NZ_JAKZFC010000004.1"/>
</dbReference>
<keyword evidence="1" id="KW-1133">Transmembrane helix</keyword>
<protein>
    <recommendedName>
        <fullName evidence="4">Selenocysteine lyase</fullName>
    </recommendedName>
</protein>
<evidence type="ECO:0000313" key="3">
    <source>
        <dbReference type="Proteomes" id="UP001316087"/>
    </source>
</evidence>
<reference evidence="2 3" key="1">
    <citation type="submission" date="2022-03" db="EMBL/GenBank/DDBJ databases">
        <authorList>
            <person name="Jo J.-H."/>
            <person name="Im W.-T."/>
        </authorList>
    </citation>
    <scope>NUCLEOTIDE SEQUENCE [LARGE SCALE GENOMIC DNA]</scope>
    <source>
        <strain evidence="2 3">MA9</strain>
    </source>
</reference>
<evidence type="ECO:0000256" key="1">
    <source>
        <dbReference type="SAM" id="Phobius"/>
    </source>
</evidence>
<sequence length="77" mass="8962">MVEKLGELFIIFILLIPLYGVLIWSYFCPEESLLRGKRWMYKEEPEISEGAIRYIKVASLISIIVLTLVFVILIITN</sequence>
<comment type="caution">
    <text evidence="2">The sequence shown here is derived from an EMBL/GenBank/DDBJ whole genome shotgun (WGS) entry which is preliminary data.</text>
</comment>
<name>A0ABS9UEG4_9BACL</name>